<dbReference type="EMBL" id="LXQA010073287">
    <property type="protein sequence ID" value="MCI09613.1"/>
    <property type="molecule type" value="Genomic_DNA"/>
</dbReference>
<dbReference type="Proteomes" id="UP000265520">
    <property type="component" value="Unassembled WGS sequence"/>
</dbReference>
<comment type="caution">
    <text evidence="1">The sequence shown here is derived from an EMBL/GenBank/DDBJ whole genome shotgun (WGS) entry which is preliminary data.</text>
</comment>
<evidence type="ECO:0000313" key="2">
    <source>
        <dbReference type="Proteomes" id="UP000265520"/>
    </source>
</evidence>
<reference evidence="1 2" key="1">
    <citation type="journal article" date="2018" name="Front. Plant Sci.">
        <title>Red Clover (Trifolium pratense) and Zigzag Clover (T. medium) - A Picture of Genomic Similarities and Differences.</title>
        <authorList>
            <person name="Dluhosova J."/>
            <person name="Istvanek J."/>
            <person name="Nedelnik J."/>
            <person name="Repkova J."/>
        </authorList>
    </citation>
    <scope>NUCLEOTIDE SEQUENCE [LARGE SCALE GENOMIC DNA]</scope>
    <source>
        <strain evidence="2">cv. 10/8</strain>
        <tissue evidence="1">Leaf</tissue>
    </source>
</reference>
<organism evidence="1 2">
    <name type="scientific">Trifolium medium</name>
    <dbReference type="NCBI Taxonomy" id="97028"/>
    <lineage>
        <taxon>Eukaryota</taxon>
        <taxon>Viridiplantae</taxon>
        <taxon>Streptophyta</taxon>
        <taxon>Embryophyta</taxon>
        <taxon>Tracheophyta</taxon>
        <taxon>Spermatophyta</taxon>
        <taxon>Magnoliopsida</taxon>
        <taxon>eudicotyledons</taxon>
        <taxon>Gunneridae</taxon>
        <taxon>Pentapetalae</taxon>
        <taxon>rosids</taxon>
        <taxon>fabids</taxon>
        <taxon>Fabales</taxon>
        <taxon>Fabaceae</taxon>
        <taxon>Papilionoideae</taxon>
        <taxon>50 kb inversion clade</taxon>
        <taxon>NPAAA clade</taxon>
        <taxon>Hologalegina</taxon>
        <taxon>IRL clade</taxon>
        <taxon>Trifolieae</taxon>
        <taxon>Trifolium</taxon>
    </lineage>
</organism>
<sequence length="51" mass="5516">MTLFFGGLTIQNLANSLDTHTRQNILGFVDAVENVLKDQLQLDPRAADGSG</sequence>
<keyword evidence="2" id="KW-1185">Reference proteome</keyword>
<dbReference type="AlphaFoldDB" id="A0A392PBY6"/>
<name>A0A392PBY6_9FABA</name>
<protein>
    <submittedName>
        <fullName evidence="1">Uncharacterized protein</fullName>
    </submittedName>
</protein>
<accession>A0A392PBY6</accession>
<proteinExistence type="predicted"/>
<evidence type="ECO:0000313" key="1">
    <source>
        <dbReference type="EMBL" id="MCI09613.1"/>
    </source>
</evidence>